<evidence type="ECO:0000256" key="5">
    <source>
        <dbReference type="ARBA" id="ARBA00023136"/>
    </source>
</evidence>
<evidence type="ECO:0000256" key="4">
    <source>
        <dbReference type="ARBA" id="ARBA00022989"/>
    </source>
</evidence>
<dbReference type="PROSITE" id="PS50216">
    <property type="entry name" value="DHHC"/>
    <property type="match status" value="1"/>
</dbReference>
<keyword evidence="11" id="KW-1185">Reference proteome</keyword>
<name>A0A9P1GJG1_9DINO</name>
<dbReference type="EMBL" id="CAMXCT010005523">
    <property type="protein sequence ID" value="CAI4012554.1"/>
    <property type="molecule type" value="Genomic_DNA"/>
</dbReference>
<evidence type="ECO:0000256" key="1">
    <source>
        <dbReference type="ARBA" id="ARBA00004141"/>
    </source>
</evidence>
<comment type="subcellular location">
    <subcellularLocation>
        <location evidence="1">Membrane</location>
        <topology evidence="1">Multi-pass membrane protein</topology>
    </subcellularLocation>
</comment>
<feature type="transmembrane region" description="Helical" evidence="7">
    <location>
        <begin position="212"/>
        <end position="231"/>
    </location>
</feature>
<dbReference type="PANTHER" id="PTHR12246">
    <property type="entry name" value="PALMITOYLTRANSFERASE ZDHHC16"/>
    <property type="match status" value="1"/>
</dbReference>
<sequence length="296" mass="33034">MEHIDLDVHSPEFLASLSLSFQNLLVQKRCNKKIRPTERPSEPGRSYGSSQACGWSLVLLMNLFIAFQMDGFWRLSLPWFALQPLGSFIVKLGSVSLFILIEFFYACASLVDPGSPGKKDVISDKSDRWCNYCMAPKPDRCHHCSTCRRCVLRMDHHCIFTNSCVGLRNQPHFLVFVFLTMCGSGLSALAAAPQITAAMALSGERTMRQVHLIGVCLSAAIASFLLWNLLLAQMHLLIRNETTIESSKNWADRCHSSYDRGVRENIAEVFGSNVAGCIPNSVFDIFDGLDQFLADS</sequence>
<evidence type="ECO:0000313" key="10">
    <source>
        <dbReference type="EMBL" id="CAL1165929.1"/>
    </source>
</evidence>
<dbReference type="Pfam" id="PF01529">
    <property type="entry name" value="DHHC"/>
    <property type="match status" value="1"/>
</dbReference>
<evidence type="ECO:0000313" key="9">
    <source>
        <dbReference type="EMBL" id="CAI4012554.1"/>
    </source>
</evidence>
<proteinExistence type="inferred from homology"/>
<feature type="transmembrane region" description="Helical" evidence="7">
    <location>
        <begin position="89"/>
        <end position="111"/>
    </location>
</feature>
<dbReference type="GO" id="GO:0016020">
    <property type="term" value="C:membrane"/>
    <property type="evidence" value="ECO:0007669"/>
    <property type="project" value="UniProtKB-SubCell"/>
</dbReference>
<reference evidence="9" key="1">
    <citation type="submission" date="2022-10" db="EMBL/GenBank/DDBJ databases">
        <authorList>
            <person name="Chen Y."/>
            <person name="Dougan E. K."/>
            <person name="Chan C."/>
            <person name="Rhodes N."/>
            <person name="Thang M."/>
        </authorList>
    </citation>
    <scope>NUCLEOTIDE SEQUENCE</scope>
</reference>
<comment type="domain">
    <text evidence="7">The DHHC domain is required for palmitoyltransferase activity.</text>
</comment>
<dbReference type="Proteomes" id="UP001152797">
    <property type="component" value="Unassembled WGS sequence"/>
</dbReference>
<comment type="catalytic activity">
    <reaction evidence="7">
        <text>L-cysteinyl-[protein] + hexadecanoyl-CoA = S-hexadecanoyl-L-cysteinyl-[protein] + CoA</text>
        <dbReference type="Rhea" id="RHEA:36683"/>
        <dbReference type="Rhea" id="RHEA-COMP:10131"/>
        <dbReference type="Rhea" id="RHEA-COMP:11032"/>
        <dbReference type="ChEBI" id="CHEBI:29950"/>
        <dbReference type="ChEBI" id="CHEBI:57287"/>
        <dbReference type="ChEBI" id="CHEBI:57379"/>
        <dbReference type="ChEBI" id="CHEBI:74151"/>
        <dbReference type="EC" id="2.3.1.225"/>
    </reaction>
</comment>
<reference evidence="10" key="2">
    <citation type="submission" date="2024-04" db="EMBL/GenBank/DDBJ databases">
        <authorList>
            <person name="Chen Y."/>
            <person name="Shah S."/>
            <person name="Dougan E. K."/>
            <person name="Thang M."/>
            <person name="Chan C."/>
        </authorList>
    </citation>
    <scope>NUCLEOTIDE SEQUENCE [LARGE SCALE GENOMIC DNA]</scope>
</reference>
<feature type="domain" description="Palmitoyltransferase DHHC" evidence="8">
    <location>
        <begin position="125"/>
        <end position="248"/>
    </location>
</feature>
<organism evidence="9">
    <name type="scientific">Cladocopium goreaui</name>
    <dbReference type="NCBI Taxonomy" id="2562237"/>
    <lineage>
        <taxon>Eukaryota</taxon>
        <taxon>Sar</taxon>
        <taxon>Alveolata</taxon>
        <taxon>Dinophyceae</taxon>
        <taxon>Suessiales</taxon>
        <taxon>Symbiodiniaceae</taxon>
        <taxon>Cladocopium</taxon>
    </lineage>
</organism>
<keyword evidence="5 7" id="KW-0472">Membrane</keyword>
<dbReference type="AlphaFoldDB" id="A0A9P1GJG1"/>
<evidence type="ECO:0000259" key="8">
    <source>
        <dbReference type="Pfam" id="PF01529"/>
    </source>
</evidence>
<evidence type="ECO:0000256" key="2">
    <source>
        <dbReference type="ARBA" id="ARBA00022679"/>
    </source>
</evidence>
<comment type="similarity">
    <text evidence="7">Belongs to the DHHC palmitoyltransferase family.</text>
</comment>
<dbReference type="InterPro" id="IPR039859">
    <property type="entry name" value="PFA4/ZDH16/20/ERF2-like"/>
</dbReference>
<keyword evidence="2 7" id="KW-0808">Transferase</keyword>
<feature type="transmembrane region" description="Helical" evidence="7">
    <location>
        <begin position="173"/>
        <end position="192"/>
    </location>
</feature>
<dbReference type="InterPro" id="IPR001594">
    <property type="entry name" value="Palmitoyltrfase_DHHC"/>
</dbReference>
<feature type="transmembrane region" description="Helical" evidence="7">
    <location>
        <begin position="52"/>
        <end position="69"/>
    </location>
</feature>
<keyword evidence="3 7" id="KW-0812">Transmembrane</keyword>
<protein>
    <recommendedName>
        <fullName evidence="7">Palmitoyltransferase</fullName>
        <ecNumber evidence="7">2.3.1.225</ecNumber>
    </recommendedName>
</protein>
<dbReference type="GO" id="GO:0019706">
    <property type="term" value="F:protein-cysteine S-palmitoyltransferase activity"/>
    <property type="evidence" value="ECO:0007669"/>
    <property type="project" value="UniProtKB-EC"/>
</dbReference>
<dbReference type="EC" id="2.3.1.225" evidence="7"/>
<keyword evidence="4 7" id="KW-1133">Transmembrane helix</keyword>
<gene>
    <name evidence="9" type="ORF">C1SCF055_LOCUS37604</name>
</gene>
<keyword evidence="6 7" id="KW-0012">Acyltransferase</keyword>
<accession>A0A9P1GJG1</accession>
<dbReference type="EMBL" id="CAMXCT030005523">
    <property type="protein sequence ID" value="CAL4799866.1"/>
    <property type="molecule type" value="Genomic_DNA"/>
</dbReference>
<dbReference type="EMBL" id="CAMXCT020005523">
    <property type="protein sequence ID" value="CAL1165929.1"/>
    <property type="molecule type" value="Genomic_DNA"/>
</dbReference>
<evidence type="ECO:0000256" key="6">
    <source>
        <dbReference type="ARBA" id="ARBA00023315"/>
    </source>
</evidence>
<comment type="caution">
    <text evidence="9">The sequence shown here is derived from an EMBL/GenBank/DDBJ whole genome shotgun (WGS) entry which is preliminary data.</text>
</comment>
<evidence type="ECO:0000256" key="7">
    <source>
        <dbReference type="RuleBase" id="RU079119"/>
    </source>
</evidence>
<evidence type="ECO:0000256" key="3">
    <source>
        <dbReference type="ARBA" id="ARBA00022692"/>
    </source>
</evidence>
<evidence type="ECO:0000313" key="11">
    <source>
        <dbReference type="Proteomes" id="UP001152797"/>
    </source>
</evidence>
<dbReference type="OrthoDB" id="9909019at2759"/>